<dbReference type="InterPro" id="IPR004910">
    <property type="entry name" value="Yippee/Mis18/Cereblon"/>
</dbReference>
<evidence type="ECO:0000256" key="4">
    <source>
        <dbReference type="RuleBase" id="RU110713"/>
    </source>
</evidence>
<keyword evidence="3" id="KW-0862">Zinc</keyword>
<dbReference type="Proteomes" id="UP001150925">
    <property type="component" value="Unassembled WGS sequence"/>
</dbReference>
<keyword evidence="2" id="KW-0479">Metal-binding</keyword>
<dbReference type="EMBL" id="JANBPY010002374">
    <property type="protein sequence ID" value="KAJ1955266.1"/>
    <property type="molecule type" value="Genomic_DNA"/>
</dbReference>
<dbReference type="InterPro" id="IPR034751">
    <property type="entry name" value="Yippee"/>
</dbReference>
<evidence type="ECO:0000256" key="1">
    <source>
        <dbReference type="ARBA" id="ARBA00005613"/>
    </source>
</evidence>
<accession>A0A9W8APP7</accession>
<protein>
    <recommendedName>
        <fullName evidence="4">Protein yippee-like</fullName>
    </recommendedName>
</protein>
<evidence type="ECO:0000256" key="3">
    <source>
        <dbReference type="ARBA" id="ARBA00022833"/>
    </source>
</evidence>
<keyword evidence="7" id="KW-1185">Reference proteome</keyword>
<dbReference type="AlphaFoldDB" id="A0A9W8APP7"/>
<comment type="caution">
    <text evidence="6">The sequence shown here is derived from an EMBL/GenBank/DDBJ whole genome shotgun (WGS) entry which is preliminary data.</text>
</comment>
<dbReference type="GO" id="GO:0046872">
    <property type="term" value="F:metal ion binding"/>
    <property type="evidence" value="ECO:0007669"/>
    <property type="project" value="UniProtKB-KW"/>
</dbReference>
<proteinExistence type="inferred from homology"/>
<organism evidence="6 7">
    <name type="scientific">Dispira parvispora</name>
    <dbReference type="NCBI Taxonomy" id="1520584"/>
    <lineage>
        <taxon>Eukaryota</taxon>
        <taxon>Fungi</taxon>
        <taxon>Fungi incertae sedis</taxon>
        <taxon>Zoopagomycota</taxon>
        <taxon>Kickxellomycotina</taxon>
        <taxon>Dimargaritomycetes</taxon>
        <taxon>Dimargaritales</taxon>
        <taxon>Dimargaritaceae</taxon>
        <taxon>Dispira</taxon>
    </lineage>
</organism>
<evidence type="ECO:0000313" key="7">
    <source>
        <dbReference type="Proteomes" id="UP001150925"/>
    </source>
</evidence>
<evidence type="ECO:0000313" key="6">
    <source>
        <dbReference type="EMBL" id="KAJ1955266.1"/>
    </source>
</evidence>
<evidence type="ECO:0000259" key="5">
    <source>
        <dbReference type="PROSITE" id="PS51792"/>
    </source>
</evidence>
<dbReference type="Pfam" id="PF03226">
    <property type="entry name" value="Yippee-Mis18"/>
    <property type="match status" value="1"/>
</dbReference>
<sequence>MGRTYQLFLDSDRVYTCSTCYAHLASYGDVISRGFHGRQGPAYLFDKVVNVSYGRKEHRPLMTGLHTVVDIHCGICQVNVGWKYIKAYEHSQKYKEGRFVLEKHRIVKETQWKD</sequence>
<gene>
    <name evidence="6" type="ORF">IWQ62_005569</name>
</gene>
<dbReference type="PROSITE" id="PS51792">
    <property type="entry name" value="YIPPEE"/>
    <property type="match status" value="1"/>
</dbReference>
<dbReference type="InterPro" id="IPR039058">
    <property type="entry name" value="Yippee_fam"/>
</dbReference>
<dbReference type="OrthoDB" id="6407410at2759"/>
<feature type="domain" description="Yippee" evidence="5">
    <location>
        <begin position="13"/>
        <end position="110"/>
    </location>
</feature>
<comment type="similarity">
    <text evidence="1 4">Belongs to the yippee family.</text>
</comment>
<evidence type="ECO:0000256" key="2">
    <source>
        <dbReference type="ARBA" id="ARBA00022723"/>
    </source>
</evidence>
<name>A0A9W8APP7_9FUNG</name>
<dbReference type="PANTHER" id="PTHR13848">
    <property type="entry name" value="PROTEIN YIPPEE-LIKE CG15309-RELATED"/>
    <property type="match status" value="1"/>
</dbReference>
<reference evidence="6" key="1">
    <citation type="submission" date="2022-07" db="EMBL/GenBank/DDBJ databases">
        <title>Phylogenomic reconstructions and comparative analyses of Kickxellomycotina fungi.</title>
        <authorList>
            <person name="Reynolds N.K."/>
            <person name="Stajich J.E."/>
            <person name="Barry K."/>
            <person name="Grigoriev I.V."/>
            <person name="Crous P."/>
            <person name="Smith M.E."/>
        </authorList>
    </citation>
    <scope>NUCLEOTIDE SEQUENCE</scope>
    <source>
        <strain evidence="6">RSA 1196</strain>
    </source>
</reference>